<evidence type="ECO:0000313" key="2">
    <source>
        <dbReference type="Proteomes" id="UP001324287"/>
    </source>
</evidence>
<gene>
    <name evidence="1" type="ORF">U6N30_31355</name>
</gene>
<keyword evidence="2" id="KW-1185">Reference proteome</keyword>
<proteinExistence type="predicted"/>
<organism evidence="1 2">
    <name type="scientific">Blastococcus brunescens</name>
    <dbReference type="NCBI Taxonomy" id="1564165"/>
    <lineage>
        <taxon>Bacteria</taxon>
        <taxon>Bacillati</taxon>
        <taxon>Actinomycetota</taxon>
        <taxon>Actinomycetes</taxon>
        <taxon>Geodermatophilales</taxon>
        <taxon>Geodermatophilaceae</taxon>
        <taxon>Blastococcus</taxon>
    </lineage>
</organism>
<sequence length="59" mass="6587">MALQRQILEEDIRSQEVLELAGLPLDGRDELHVPADGRGMALRQALCDFMLAGRRRLAA</sequence>
<dbReference type="Proteomes" id="UP001324287">
    <property type="component" value="Chromosome"/>
</dbReference>
<reference evidence="1 2" key="1">
    <citation type="submission" date="2023-12" db="EMBL/GenBank/DDBJ databases">
        <title>Blastococcus brunescens sp. nov., an actonobacterium isolated from sandstone collected in sahara desert.</title>
        <authorList>
            <person name="Gtari M."/>
            <person name="Ghodhbane F."/>
        </authorList>
    </citation>
    <scope>NUCLEOTIDE SEQUENCE [LARGE SCALE GENOMIC DNA]</scope>
    <source>
        <strain evidence="1 2">BMG 8361</strain>
    </source>
</reference>
<name>A0ABZ1B929_9ACTN</name>
<accession>A0ABZ1B929</accession>
<dbReference type="EMBL" id="CP141261">
    <property type="protein sequence ID" value="WRL67327.1"/>
    <property type="molecule type" value="Genomic_DNA"/>
</dbReference>
<protein>
    <submittedName>
        <fullName evidence="1">Uncharacterized protein</fullName>
    </submittedName>
</protein>
<dbReference type="RefSeq" id="WP_324278634.1">
    <property type="nucleotide sequence ID" value="NZ_CP141261.1"/>
</dbReference>
<evidence type="ECO:0000313" key="1">
    <source>
        <dbReference type="EMBL" id="WRL67327.1"/>
    </source>
</evidence>